<dbReference type="Pfam" id="PF01464">
    <property type="entry name" value="SLT"/>
    <property type="match status" value="1"/>
</dbReference>
<dbReference type="InterPro" id="IPR008258">
    <property type="entry name" value="Transglycosylase_SLT_dom_1"/>
</dbReference>
<dbReference type="Gene3D" id="1.10.530.10">
    <property type="match status" value="1"/>
</dbReference>
<comment type="similarity">
    <text evidence="2">Belongs to the virb1 family.</text>
</comment>
<dbReference type="InterPro" id="IPR000189">
    <property type="entry name" value="Transglyc_AS"/>
</dbReference>
<dbReference type="CDD" id="cd13401">
    <property type="entry name" value="Slt70-like"/>
    <property type="match status" value="1"/>
</dbReference>
<dbReference type="EMBL" id="QJJK01000003">
    <property type="protein sequence ID" value="PXW61736.1"/>
    <property type="molecule type" value="Genomic_DNA"/>
</dbReference>
<comment type="caution">
    <text evidence="6">The sequence shown here is derived from an EMBL/GenBank/DDBJ whole genome shotgun (WGS) entry which is preliminary data.</text>
</comment>
<keyword evidence="7" id="KW-1185">Reference proteome</keyword>
<dbReference type="Proteomes" id="UP000248021">
    <property type="component" value="Unassembled WGS sequence"/>
</dbReference>
<dbReference type="PANTHER" id="PTHR37423:SF2">
    <property type="entry name" value="MEMBRANE-BOUND LYTIC MUREIN TRANSGLYCOSYLASE C"/>
    <property type="match status" value="1"/>
</dbReference>
<dbReference type="GO" id="GO:0016020">
    <property type="term" value="C:membrane"/>
    <property type="evidence" value="ECO:0007669"/>
    <property type="project" value="InterPro"/>
</dbReference>
<evidence type="ECO:0000259" key="5">
    <source>
        <dbReference type="Pfam" id="PF01464"/>
    </source>
</evidence>
<proteinExistence type="inferred from homology"/>
<dbReference type="SUPFAM" id="SSF48435">
    <property type="entry name" value="Bacterial muramidases"/>
    <property type="match status" value="1"/>
</dbReference>
<dbReference type="AlphaFoldDB" id="A0A2V3UDZ5"/>
<dbReference type="InterPro" id="IPR023346">
    <property type="entry name" value="Lysozyme-like_dom_sf"/>
</dbReference>
<feature type="domain" description="Transglycosylase SLT" evidence="5">
    <location>
        <begin position="614"/>
        <end position="719"/>
    </location>
</feature>
<dbReference type="PROSITE" id="PS00922">
    <property type="entry name" value="TRANSGLYCOSYLASE"/>
    <property type="match status" value="1"/>
</dbReference>
<dbReference type="InterPro" id="IPR008939">
    <property type="entry name" value="Lytic_TGlycosylase_superhlx_U"/>
</dbReference>
<comment type="similarity">
    <text evidence="1">Belongs to the transglycosylase Slt family.</text>
</comment>
<name>A0A2V3UDZ5_9HYPH</name>
<sequence>MKPRARLLAGIAVAVLSIAVVWPDRLPTRMTAPGHDIKVEMPSAALRLPLPPPAPATGIATERPRRSAAEAIAEADPMGSQAAEEASAPTGTEGTTLAYASPNEMSSGDTKPPYAPPLHAPSVARPDLDAVTVEADAVTKIIDLYRNGDIAGGDALAAGLSGGAARTLVEWIAIRHNGSHLGYSRLSSFLAEHADWPQRDITQRHTERAMWRQKVSPATILSFFAGRQPESADGKFALALAYQQSATDKSGGQGDATLDKKAFALVQDAWRNDPVDRDLERAIRESFPTVLTAANNRARLERLAFRKDWTSAQRLAADIGPREVKLLKARMTIERGGNLKPALNGLSAAERADPLIQFVEAQELRRQGKRAEAAAIMLKAPTKPEAVVEGDQWAKERQRLARGLIEAGEPQMAYDIIKPNVAVSETDTIETEMLAGWIALRFLDKPDIAAKHFAAAEPHADLPISVARVTYWRGRAAEAAKDAAGANAFYEAAAQHVTTYYGQLARARLGKTDLPVSPPPKGDILARATLEKSDIVQAIRLLYHLDERRIAILLIDELARNVEGADAMTAVAHIAGSLGDTRAELVVGKRALYRGFPLDRTAFPTNGIPSFEAAGDSVERSMTYAIARQESAFAADAVSSAGARGLMQLMPATAKATAQRAGLPFDVDRLTNDPAYNATLGTAHLGELVGYWRGSYILTFAAYNAGPGNVRKWITAYGDPRDNGVDTVDWVERIPFPETRNYVQRVMENLQVYRHILGDRTALFIERDLRRGAFQ</sequence>
<evidence type="ECO:0000256" key="3">
    <source>
        <dbReference type="ARBA" id="ARBA00022729"/>
    </source>
</evidence>
<dbReference type="PANTHER" id="PTHR37423">
    <property type="entry name" value="SOLUBLE LYTIC MUREIN TRANSGLYCOSYLASE-RELATED"/>
    <property type="match status" value="1"/>
</dbReference>
<dbReference type="SUPFAM" id="SSF53955">
    <property type="entry name" value="Lysozyme-like"/>
    <property type="match status" value="1"/>
</dbReference>
<evidence type="ECO:0000256" key="4">
    <source>
        <dbReference type="SAM" id="MobiDB-lite"/>
    </source>
</evidence>
<feature type="region of interest" description="Disordered" evidence="4">
    <location>
        <begin position="56"/>
        <end position="121"/>
    </location>
</feature>
<dbReference type="GO" id="GO:0008933">
    <property type="term" value="F:peptidoglycan lytic transglycosylase activity"/>
    <property type="evidence" value="ECO:0007669"/>
    <property type="project" value="InterPro"/>
</dbReference>
<reference evidence="6 7" key="1">
    <citation type="submission" date="2018-05" db="EMBL/GenBank/DDBJ databases">
        <title>Genomic Encyclopedia of Type Strains, Phase IV (KMG-IV): sequencing the most valuable type-strain genomes for metagenomic binning, comparative biology and taxonomic classification.</title>
        <authorList>
            <person name="Goeker M."/>
        </authorList>
    </citation>
    <scope>NUCLEOTIDE SEQUENCE [LARGE SCALE GENOMIC DNA]</scope>
    <source>
        <strain evidence="6 7">DSM 6462</strain>
    </source>
</reference>
<protein>
    <submittedName>
        <fullName evidence="6">Soluble lytic murein transglycosylase</fullName>
    </submittedName>
</protein>
<evidence type="ECO:0000256" key="2">
    <source>
        <dbReference type="ARBA" id="ARBA00009387"/>
    </source>
</evidence>
<organism evidence="6 7">
    <name type="scientific">Chelatococcus asaccharovorans</name>
    <dbReference type="NCBI Taxonomy" id="28210"/>
    <lineage>
        <taxon>Bacteria</taxon>
        <taxon>Pseudomonadati</taxon>
        <taxon>Pseudomonadota</taxon>
        <taxon>Alphaproteobacteria</taxon>
        <taxon>Hyphomicrobiales</taxon>
        <taxon>Chelatococcaceae</taxon>
        <taxon>Chelatococcus</taxon>
    </lineage>
</organism>
<evidence type="ECO:0000313" key="6">
    <source>
        <dbReference type="EMBL" id="PXW61736.1"/>
    </source>
</evidence>
<evidence type="ECO:0000313" key="7">
    <source>
        <dbReference type="Proteomes" id="UP000248021"/>
    </source>
</evidence>
<dbReference type="RefSeq" id="WP_110374032.1">
    <property type="nucleotide sequence ID" value="NZ_JAHBRY010000001.1"/>
</dbReference>
<gene>
    <name evidence="6" type="ORF">C7450_103254</name>
</gene>
<dbReference type="Gene3D" id="1.25.20.10">
    <property type="entry name" value="Bacterial muramidases"/>
    <property type="match status" value="1"/>
</dbReference>
<accession>A0A2V3UDZ5</accession>
<dbReference type="GO" id="GO:0042597">
    <property type="term" value="C:periplasmic space"/>
    <property type="evidence" value="ECO:0007669"/>
    <property type="project" value="InterPro"/>
</dbReference>
<dbReference type="GO" id="GO:0004553">
    <property type="term" value="F:hydrolase activity, hydrolyzing O-glycosyl compounds"/>
    <property type="evidence" value="ECO:0007669"/>
    <property type="project" value="InterPro"/>
</dbReference>
<evidence type="ECO:0000256" key="1">
    <source>
        <dbReference type="ARBA" id="ARBA00007734"/>
    </source>
</evidence>
<dbReference type="GO" id="GO:0000270">
    <property type="term" value="P:peptidoglycan metabolic process"/>
    <property type="evidence" value="ECO:0007669"/>
    <property type="project" value="InterPro"/>
</dbReference>
<keyword evidence="3" id="KW-0732">Signal</keyword>
<dbReference type="OrthoDB" id="9815002at2"/>